<dbReference type="AlphaFoldDB" id="A0A9D2KTR2"/>
<evidence type="ECO:0000259" key="1">
    <source>
        <dbReference type="Pfam" id="PF07581"/>
    </source>
</evidence>
<protein>
    <submittedName>
        <fullName evidence="2">Fimbrillin family protein</fullName>
    </submittedName>
</protein>
<dbReference type="PROSITE" id="PS51257">
    <property type="entry name" value="PROKAR_LIPOPROTEIN"/>
    <property type="match status" value="1"/>
</dbReference>
<dbReference type="InterPro" id="IPR042278">
    <property type="entry name" value="Mfa-like_1_N"/>
</dbReference>
<dbReference type="InterPro" id="IPR011050">
    <property type="entry name" value="Pectin_lyase_fold/virulence"/>
</dbReference>
<dbReference type="CDD" id="cd13120">
    <property type="entry name" value="BF2867_like_N"/>
    <property type="match status" value="1"/>
</dbReference>
<proteinExistence type="predicted"/>
<dbReference type="Gene3D" id="2.60.40.2620">
    <property type="entry name" value="Fimbrillin-like"/>
    <property type="match status" value="1"/>
</dbReference>
<dbReference type="SUPFAM" id="SSF51126">
    <property type="entry name" value="Pectin lyase-like"/>
    <property type="match status" value="1"/>
</dbReference>
<dbReference type="CDD" id="cd13121">
    <property type="entry name" value="BF2867_like_C"/>
    <property type="match status" value="1"/>
</dbReference>
<name>A0A9D2KTR2_9BACE</name>
<dbReference type="InterPro" id="IPR025049">
    <property type="entry name" value="Mfa-like_1"/>
</dbReference>
<reference evidence="2" key="2">
    <citation type="submission" date="2021-04" db="EMBL/GenBank/DDBJ databases">
        <authorList>
            <person name="Gilroy R."/>
        </authorList>
    </citation>
    <scope>NUCLEOTIDE SEQUENCE</scope>
    <source>
        <strain evidence="2">ChiHjej12B11-9795</strain>
    </source>
</reference>
<dbReference type="Pfam" id="PF07581">
    <property type="entry name" value="Glug"/>
    <property type="match status" value="1"/>
</dbReference>
<dbReference type="Gene3D" id="2.60.40.2630">
    <property type="match status" value="1"/>
</dbReference>
<evidence type="ECO:0000313" key="2">
    <source>
        <dbReference type="EMBL" id="HJA85411.1"/>
    </source>
</evidence>
<accession>A0A9D2KTR2</accession>
<reference evidence="2" key="1">
    <citation type="journal article" date="2021" name="PeerJ">
        <title>Extensive microbial diversity within the chicken gut microbiome revealed by metagenomics and culture.</title>
        <authorList>
            <person name="Gilroy R."/>
            <person name="Ravi A."/>
            <person name="Getino M."/>
            <person name="Pursley I."/>
            <person name="Horton D.L."/>
            <person name="Alikhan N.F."/>
            <person name="Baker D."/>
            <person name="Gharbi K."/>
            <person name="Hall N."/>
            <person name="Watson M."/>
            <person name="Adriaenssens E.M."/>
            <person name="Foster-Nyarko E."/>
            <person name="Jarju S."/>
            <person name="Secka A."/>
            <person name="Antonio M."/>
            <person name="Oren A."/>
            <person name="Chaudhuri R.R."/>
            <person name="La Ragione R."/>
            <person name="Hildebrand F."/>
            <person name="Pallen M.J."/>
        </authorList>
    </citation>
    <scope>NUCLEOTIDE SEQUENCE</scope>
    <source>
        <strain evidence="2">ChiHjej12B11-9795</strain>
    </source>
</reference>
<organism evidence="2 3">
    <name type="scientific">Candidatus Bacteroides avicola</name>
    <dbReference type="NCBI Taxonomy" id="2838468"/>
    <lineage>
        <taxon>Bacteria</taxon>
        <taxon>Pseudomonadati</taxon>
        <taxon>Bacteroidota</taxon>
        <taxon>Bacteroidia</taxon>
        <taxon>Bacteroidales</taxon>
        <taxon>Bacteroidaceae</taxon>
        <taxon>Bacteroides</taxon>
    </lineage>
</organism>
<feature type="domain" description="GLUG" evidence="1">
    <location>
        <begin position="410"/>
        <end position="434"/>
    </location>
</feature>
<gene>
    <name evidence="2" type="ORF">H9950_04325</name>
</gene>
<dbReference type="Proteomes" id="UP000823862">
    <property type="component" value="Unassembled WGS sequence"/>
</dbReference>
<dbReference type="Gene3D" id="2.160.20.110">
    <property type="match status" value="1"/>
</dbReference>
<evidence type="ECO:0000313" key="3">
    <source>
        <dbReference type="Proteomes" id="UP000823862"/>
    </source>
</evidence>
<sequence>MKHTLILAATAFLFAACTQDELSSPTGGVEGAVLTFTASIEGGGLTRATVDNTWSGDETVALQINAGGWLNYTADASGNLTGNDYYWQNTDPVTVQGICPATAAGSMTWSVESDQSSYRNYQSGDLLATGMTTVTYGSAANLTFRHQTAKLVVNIVDGPIVPDDPEVTVGDNNLALTGTFTKPSSGSSFGTWTPGAQNGSVTPYRLTPPNTVAGKTIKMSHAALVIPQSLKAGTKLISILIDGQSYSYSLPHDITWKPGCVYTYTITVRAEGLEVSVDTIQDWTDGGGESGNAADLGDGYTVSENGSTYTVYTADGLMAWAEAAQGNPSLNCTLTHDIDLSGTEWEPVGDYRNAYNGTFDGNGHTISNLTITKENLSFGDNCGMFGRVGTNATIQDLTLENVRLIVGADGILIGALAGSNQGTISNCKVSGNISVTNDEMGYAGGVVGLMDSGVIQYCHSSVSIQGGNSGSVGGVLGFGDATVIKGCSFSGSVTGVHWVGGIAGYCRFFADMTGCYSVGEISPPVSYTGGIVGFLQYAGVAGSCYWEGFDGEGVGHCNETDPVSGAYKIDGTTHTWQTATEAMNTALGADSEYIWETTDADTPPTLVKNR</sequence>
<dbReference type="Pfam" id="PF13149">
    <property type="entry name" value="Mfa_like_1"/>
    <property type="match status" value="1"/>
</dbReference>
<dbReference type="EMBL" id="DWZI01000024">
    <property type="protein sequence ID" value="HJA85411.1"/>
    <property type="molecule type" value="Genomic_DNA"/>
</dbReference>
<comment type="caution">
    <text evidence="2">The sequence shown here is derived from an EMBL/GenBank/DDBJ whole genome shotgun (WGS) entry which is preliminary data.</text>
</comment>
<dbReference type="InterPro" id="IPR011493">
    <property type="entry name" value="GLUG"/>
</dbReference>